<evidence type="ECO:0000256" key="16">
    <source>
        <dbReference type="SAM" id="Phobius"/>
    </source>
</evidence>
<keyword evidence="5 16" id="KW-0812">Transmembrane</keyword>
<feature type="transmembrane region" description="Helical" evidence="16">
    <location>
        <begin position="466"/>
        <end position="485"/>
    </location>
</feature>
<dbReference type="GO" id="GO:0005891">
    <property type="term" value="C:voltage-gated calcium channel complex"/>
    <property type="evidence" value="ECO:0007669"/>
    <property type="project" value="TreeGrafter"/>
</dbReference>
<evidence type="ECO:0000256" key="12">
    <source>
        <dbReference type="ARBA" id="ARBA00023303"/>
    </source>
</evidence>
<dbReference type="Pfam" id="PF00520">
    <property type="entry name" value="Ion_trans"/>
    <property type="match status" value="4"/>
</dbReference>
<comment type="similarity">
    <text evidence="13 14">Belongs to the small heat shock protein (HSP20) family.</text>
</comment>
<dbReference type="FunFam" id="1.10.238.10:FF:000863">
    <property type="entry name" value="Uncharacterized protein"/>
    <property type="match status" value="1"/>
</dbReference>
<dbReference type="EMBL" id="CAJJDO010000100">
    <property type="protein sequence ID" value="CAD8191883.1"/>
    <property type="molecule type" value="Genomic_DNA"/>
</dbReference>
<evidence type="ECO:0000256" key="13">
    <source>
        <dbReference type="PROSITE-ProRule" id="PRU00285"/>
    </source>
</evidence>
<evidence type="ECO:0000256" key="7">
    <source>
        <dbReference type="ARBA" id="ARBA00022882"/>
    </source>
</evidence>
<name>A0A8S1WQA7_9CILI</name>
<evidence type="ECO:0000256" key="14">
    <source>
        <dbReference type="RuleBase" id="RU003616"/>
    </source>
</evidence>
<protein>
    <recommendedName>
        <fullName evidence="17">SHSP domain-containing protein</fullName>
    </recommendedName>
</protein>
<feature type="transmembrane region" description="Helical" evidence="16">
    <location>
        <begin position="1232"/>
        <end position="1253"/>
    </location>
</feature>
<feature type="transmembrane region" description="Helical" evidence="16">
    <location>
        <begin position="1141"/>
        <end position="1167"/>
    </location>
</feature>
<keyword evidence="6" id="KW-0106">Calcium</keyword>
<evidence type="ECO:0000256" key="1">
    <source>
        <dbReference type="ARBA" id="ARBA00004141"/>
    </source>
</evidence>
<feature type="transmembrane region" description="Helical" evidence="16">
    <location>
        <begin position="101"/>
        <end position="119"/>
    </location>
</feature>
<evidence type="ECO:0000256" key="2">
    <source>
        <dbReference type="ARBA" id="ARBA00022448"/>
    </source>
</evidence>
<dbReference type="GO" id="GO:0005525">
    <property type="term" value="F:GTP binding"/>
    <property type="evidence" value="ECO:0007669"/>
    <property type="project" value="InterPro"/>
</dbReference>
<feature type="transmembrane region" description="Helical" evidence="16">
    <location>
        <begin position="828"/>
        <end position="849"/>
    </location>
</feature>
<keyword evidence="2" id="KW-0813">Transport</keyword>
<keyword evidence="7" id="KW-0851">Voltage-gated channel</keyword>
<evidence type="ECO:0000256" key="8">
    <source>
        <dbReference type="ARBA" id="ARBA00022989"/>
    </source>
</evidence>
<proteinExistence type="inferred from homology"/>
<accession>A0A8S1WQA7</accession>
<evidence type="ECO:0000313" key="19">
    <source>
        <dbReference type="Proteomes" id="UP000689195"/>
    </source>
</evidence>
<feature type="transmembrane region" description="Helical" evidence="16">
    <location>
        <begin position="641"/>
        <end position="662"/>
    </location>
</feature>
<feature type="coiled-coil region" evidence="15">
    <location>
        <begin position="1789"/>
        <end position="1816"/>
    </location>
</feature>
<keyword evidence="8 16" id="KW-1133">Transmembrane helix</keyword>
<dbReference type="FunFam" id="1.10.287.70:FF:000504">
    <property type="entry name" value="Uncharacterized protein"/>
    <property type="match status" value="1"/>
</dbReference>
<dbReference type="GO" id="GO:0008331">
    <property type="term" value="F:high voltage-gated calcium channel activity"/>
    <property type="evidence" value="ECO:0007669"/>
    <property type="project" value="TreeGrafter"/>
</dbReference>
<feature type="transmembrane region" description="Helical" evidence="16">
    <location>
        <begin position="1109"/>
        <end position="1129"/>
    </location>
</feature>
<evidence type="ECO:0000256" key="4">
    <source>
        <dbReference type="ARBA" id="ARBA00022673"/>
    </source>
</evidence>
<dbReference type="InterPro" id="IPR002068">
    <property type="entry name" value="A-crystallin/Hsp20_dom"/>
</dbReference>
<evidence type="ECO:0000256" key="10">
    <source>
        <dbReference type="ARBA" id="ARBA00023136"/>
    </source>
</evidence>
<keyword evidence="9" id="KW-0406">Ion transport</keyword>
<dbReference type="Pfam" id="PF01926">
    <property type="entry name" value="MMR_HSR1"/>
    <property type="match status" value="1"/>
</dbReference>
<evidence type="ECO:0000313" key="18">
    <source>
        <dbReference type="EMBL" id="CAD8191883.1"/>
    </source>
</evidence>
<feature type="transmembrane region" description="Helical" evidence="16">
    <location>
        <begin position="436"/>
        <end position="454"/>
    </location>
</feature>
<evidence type="ECO:0000259" key="17">
    <source>
        <dbReference type="PROSITE" id="PS01031"/>
    </source>
</evidence>
<dbReference type="InterPro" id="IPR050599">
    <property type="entry name" value="VDCC_alpha-1_subunit"/>
</dbReference>
<reference evidence="18" key="1">
    <citation type="submission" date="2021-01" db="EMBL/GenBank/DDBJ databases">
        <authorList>
            <consortium name="Genoscope - CEA"/>
            <person name="William W."/>
        </authorList>
    </citation>
    <scope>NUCLEOTIDE SEQUENCE</scope>
</reference>
<dbReference type="InterPro" id="IPR005821">
    <property type="entry name" value="Ion_trans_dom"/>
</dbReference>
<dbReference type="GO" id="GO:0098703">
    <property type="term" value="P:calcium ion import across plasma membrane"/>
    <property type="evidence" value="ECO:0007669"/>
    <property type="project" value="TreeGrafter"/>
</dbReference>
<dbReference type="CDD" id="cd06464">
    <property type="entry name" value="ACD_sHsps-like"/>
    <property type="match status" value="1"/>
</dbReference>
<feature type="transmembrane region" description="Helical" evidence="16">
    <location>
        <begin position="1335"/>
        <end position="1361"/>
    </location>
</feature>
<gene>
    <name evidence="18" type="ORF">PPENT_87.1.T1000061</name>
</gene>
<evidence type="ECO:0000256" key="3">
    <source>
        <dbReference type="ARBA" id="ARBA00022568"/>
    </source>
</evidence>
<feature type="transmembrane region" description="Helical" evidence="16">
    <location>
        <begin position="558"/>
        <end position="576"/>
    </location>
</feature>
<feature type="transmembrane region" description="Helical" evidence="16">
    <location>
        <begin position="1029"/>
        <end position="1051"/>
    </location>
</feature>
<comment type="subcellular location">
    <subcellularLocation>
        <location evidence="1">Membrane</location>
        <topology evidence="1">Multi-pass membrane protein</topology>
    </subcellularLocation>
</comment>
<evidence type="ECO:0000256" key="9">
    <source>
        <dbReference type="ARBA" id="ARBA00023065"/>
    </source>
</evidence>
<dbReference type="PANTHER" id="PTHR45628:SF7">
    <property type="entry name" value="VOLTAGE-DEPENDENT CALCIUM CHANNEL TYPE A SUBUNIT ALPHA-1"/>
    <property type="match status" value="1"/>
</dbReference>
<feature type="transmembrane region" description="Helical" evidence="16">
    <location>
        <begin position="922"/>
        <end position="947"/>
    </location>
</feature>
<dbReference type="InterPro" id="IPR006073">
    <property type="entry name" value="GTP-bd"/>
</dbReference>
<dbReference type="Pfam" id="PF00011">
    <property type="entry name" value="HSP20"/>
    <property type="match status" value="1"/>
</dbReference>
<dbReference type="PANTHER" id="PTHR45628">
    <property type="entry name" value="VOLTAGE-DEPENDENT CALCIUM CHANNEL TYPE A SUBUNIT ALPHA-1"/>
    <property type="match status" value="1"/>
</dbReference>
<dbReference type="Proteomes" id="UP000689195">
    <property type="component" value="Unassembled WGS sequence"/>
</dbReference>
<feature type="domain" description="SHSP" evidence="17">
    <location>
        <begin position="2163"/>
        <end position="2265"/>
    </location>
</feature>
<feature type="transmembrane region" description="Helical" evidence="16">
    <location>
        <begin position="140"/>
        <end position="163"/>
    </location>
</feature>
<organism evidence="18 19">
    <name type="scientific">Paramecium pentaurelia</name>
    <dbReference type="NCBI Taxonomy" id="43138"/>
    <lineage>
        <taxon>Eukaryota</taxon>
        <taxon>Sar</taxon>
        <taxon>Alveolata</taxon>
        <taxon>Ciliophora</taxon>
        <taxon>Intramacronucleata</taxon>
        <taxon>Oligohymenophorea</taxon>
        <taxon>Peniculida</taxon>
        <taxon>Parameciidae</taxon>
        <taxon>Paramecium</taxon>
    </lineage>
</organism>
<feature type="transmembrane region" description="Helical" evidence="16">
    <location>
        <begin position="175"/>
        <end position="202"/>
    </location>
</feature>
<evidence type="ECO:0000256" key="5">
    <source>
        <dbReference type="ARBA" id="ARBA00022692"/>
    </source>
</evidence>
<feature type="coiled-coil region" evidence="15">
    <location>
        <begin position="658"/>
        <end position="685"/>
    </location>
</feature>
<keyword evidence="10 16" id="KW-0472">Membrane</keyword>
<feature type="transmembrane region" description="Helical" evidence="16">
    <location>
        <begin position="338"/>
        <end position="360"/>
    </location>
</feature>
<keyword evidence="19" id="KW-1185">Reference proteome</keyword>
<evidence type="ECO:0000256" key="6">
    <source>
        <dbReference type="ARBA" id="ARBA00022837"/>
    </source>
</evidence>
<keyword evidence="3" id="KW-0109">Calcium transport</keyword>
<evidence type="ECO:0000256" key="15">
    <source>
        <dbReference type="SAM" id="Coils"/>
    </source>
</evidence>
<keyword evidence="11" id="KW-0325">Glycoprotein</keyword>
<feature type="transmembrane region" description="Helical" evidence="16">
    <location>
        <begin position="223"/>
        <end position="243"/>
    </location>
</feature>
<keyword evidence="15" id="KW-0175">Coiled coil</keyword>
<dbReference type="PROSITE" id="PS50096">
    <property type="entry name" value="IQ"/>
    <property type="match status" value="1"/>
</dbReference>
<dbReference type="PROSITE" id="PS01031">
    <property type="entry name" value="SHSP"/>
    <property type="match status" value="1"/>
</dbReference>
<dbReference type="OrthoDB" id="298291at2759"/>
<comment type="caution">
    <text evidence="18">The sequence shown here is derived from an EMBL/GenBank/DDBJ whole genome shotgun (WGS) entry which is preliminary data.</text>
</comment>
<feature type="transmembrane region" description="Helical" evidence="16">
    <location>
        <begin position="1174"/>
        <end position="1192"/>
    </location>
</feature>
<keyword evidence="12" id="KW-0407">Ion channel</keyword>
<evidence type="ECO:0000256" key="11">
    <source>
        <dbReference type="ARBA" id="ARBA00023180"/>
    </source>
</evidence>
<keyword evidence="4" id="KW-0107">Calcium channel</keyword>
<dbReference type="FunFam" id="1.10.287.70:FF:000500">
    <property type="entry name" value="Uncharacterized protein"/>
    <property type="match status" value="1"/>
</dbReference>
<sequence length="2265" mass="265214">MFQQFLNCFKNKSAKDGSKEYEKDVLSSVLDIIPNYQNKRGDTTATEIRKQVNQSDNPKESNENLIKYDDDDNPYCRFSLDYFALNNRLRVFCIQICQSKLFQWIHSLLSIIVVCVLIVKPYNNEDSGLNISISSQVINGIIISCDVIFSIQIVISIISYGMWNCKYGYYKDPYAFINSICLLFALILRQSYLYIFRALFLVDFIVQTKYFQIVKKLSNTVKHALMMTAYVIIIITLFTYIYATMGVQIWSDQLHQYCVKDGQIDAYPARLCGMGRKCSDGYVCQSGYFHQPFTQYDYISFDEIPNALLTLFICHFIEGWVEVQQNLADSFNKYVSSIFLWSYIIIGTFFLQNLLVAILLNQYQMDQQVEEIPKIKIKSQTKIQISNERRRTYFLTPGHLSKSKQRALQLIQNQHKKSGQRSQLKIKVKLIISSNYVKYFYSLLFITNLILFSLNDESAYHNNFENKITIINLVFLLIYIMEDIARIYVWKQKENKYTLLLEFIIDFISIIIQVSDMTNPFVLYAFKGLRLLWFFNTQTSWSNYKVLLQALQKSFVNIPKLILVFLTYMIVIGILGREYFAGSLAFDELGNYDKQGQYLPRANFDSIRNTVSSLFIIICSDQWQNIFYTTLETKSWIPYPFFILVLILCRFFILSSFLTIMLDNYEEAKNEADKSKARAQRVISSMQKTKIVPAVQLQQQQQNSSQIDKKRYFGRLSKMSDDSDDEEQESKHQVLQRQTSKLPQITIFKSNDDIKVSISTNQSYKQYFMNSALFVLHNKSILRKRIQQLIQNKYFEWLMSSIIILNIILLGLDLPIYEQKDLIQKFNVIFTIIFIFEIVLRMLAHGFIWNHNEPNRAFIYNNQNNFDLAILIVSSISDLNLYNSGYLKAFRALRTLRVFSSARRGSQSEELNLISKSLFQTISLLSSMIFVTGICIWILSIFCMTIWKGKLYFCTNVQTYDDIYTKQDCLDQNGEWINNITNFDTIQDSLLCLFRIIIGEGWASQMFYVSDITERGMHPKINSSANYQILYYILLFLLNIMLLNLFTGLIINNYRTIKENISNYKSLNEHQREWLQMMYIMQKKNLIRLIEKPRNRFRQICYSIATYKYFELIILILLLLNLIFCSANGNTINQTTKSAFYVLDIIFITLFHIEVFIKFSAFWYYYFKDSWNRFDILLLISTDALLILNGEIEMPKMYMIPLIIRCLRVLNTYKILKLNRQLKVLIDVIQEILPTLLSVVAFIIIIIIVYALIGIQTLSVVKSTSQDAQYPFYQEIGQRNKNFQNFWDAVLILIEITTGQYWPLYMSDYTIDKVYCHSQSPEDILKEGVQGCSTFFGYFYFISFLVLIRIIMISLFLAMIIESYQECLLENTAVINPYQIEDFFLKWSDYDPKGTGWITPEDFAFLMFEMNPPLGFKDENACLQLFDFNQNHKKQSAYIYNPRTKMHLKKIDIFKKLSDFQVLIYQNEMIHIKDVCLQIAYNAVKKKNALLGIEQIEDKVVLRKIRKSWEAKFPDLVDQKFLHFAVDIFAFSSISNILRGAIERRKVKKRIKEMQKQNNLRQLEINENAYLNTRNADNILRHRRKSQINQRVFPFAQSSYRKNKQSLDGNVSNRRVARRTDLMQQQQQQQSSQVESISLSTHNFYIDPQETNNGFPMKVVLETQKIDFPSDNSQRSFFGQMKLRGDISQRMSDEEVLDNFEQEFQQVHDDINPKIHSRIAPLIFAIKGLKQEINQVFADFIRETNRATDVMRIKDMFEAVLMEYNLREKESNKLMEAILQNDTKQIRQISQLLKEIHELQHEVNQFQRQSEVKRQRQCGIFKGNPTDFKKQNTQIIDETSIYDWVVDIDFITSINSSGWKVWLSPKMINQEIINIKALEGATVAVTGLYDKGKTFVLNSLTMSNLPSGKKVTTRGISFKHVNVDNGTKLILVDTAGTYSPVKIENELSIVDKEATETFISDLVFDLADYFLCVVNDFTSLDQRYLDRLSRNLQQSPNKTFREIIVIHNLKDVESPEILEHVWSTQVTQIYANGTLQKTKVAALNPINKQLQEKHVLWFKTPYTRHVCIVNDDCNLGKSLNPWVFSLLRYWLKAVFIPVNRSFSVLDCLLIQSRQKLVNFFRKNIKIDLQDTDDPLIKVIKTENEFHDKIQIPQGQVDMSGLITGQQDSFQPATDIIAGDQYIILMDAPGLTNEDVDIQRQNVVTLVKGNKQRPYINQGQLEKSERKYGEFTLTFKIPDIYERQWSYFGVEKGVITIKYDKDKDDI</sequence>
<feature type="transmembrane region" description="Helical" evidence="16">
    <location>
        <begin position="794"/>
        <end position="816"/>
    </location>
</feature>